<feature type="binding site" evidence="10">
    <location>
        <begin position="16"/>
        <end position="18"/>
    </location>
    <ligand>
        <name>UDP-N-acetyl-alpha-D-glucosamine</name>
        <dbReference type="ChEBI" id="CHEBI:57705"/>
    </ligand>
</feature>
<dbReference type="GO" id="GO:0008360">
    <property type="term" value="P:regulation of cell shape"/>
    <property type="evidence" value="ECO:0007669"/>
    <property type="project" value="UniProtKB-KW"/>
</dbReference>
<dbReference type="Proteomes" id="UP001139409">
    <property type="component" value="Unassembled WGS sequence"/>
</dbReference>
<feature type="binding site" evidence="10">
    <location>
        <position position="130"/>
    </location>
    <ligand>
        <name>UDP-N-acetyl-alpha-D-glucosamine</name>
        <dbReference type="ChEBI" id="CHEBI:57705"/>
    </ligand>
</feature>
<comment type="subcellular location">
    <subcellularLocation>
        <location evidence="10">Cell membrane</location>
        <topology evidence="10">Peripheral membrane protein</topology>
        <orientation evidence="10">Cytoplasmic side</orientation>
    </subcellularLocation>
</comment>
<comment type="similarity">
    <text evidence="10">Belongs to the glycosyltransferase 28 family. MurG subfamily.</text>
</comment>
<dbReference type="GO" id="GO:0050511">
    <property type="term" value="F:undecaprenyldiphospho-muramoylpentapeptide beta-N-acetylglucosaminyltransferase activity"/>
    <property type="evidence" value="ECO:0007669"/>
    <property type="project" value="UniProtKB-UniRule"/>
</dbReference>
<keyword evidence="3 10" id="KW-0328">Glycosyltransferase</keyword>
<evidence type="ECO:0000256" key="1">
    <source>
        <dbReference type="ARBA" id="ARBA00022475"/>
    </source>
</evidence>
<comment type="caution">
    <text evidence="10">Lacks conserved residue(s) required for the propagation of feature annotation.</text>
</comment>
<dbReference type="GO" id="GO:0005975">
    <property type="term" value="P:carbohydrate metabolic process"/>
    <property type="evidence" value="ECO:0007669"/>
    <property type="project" value="InterPro"/>
</dbReference>
<dbReference type="InterPro" id="IPR006009">
    <property type="entry name" value="GlcNAc_MurG"/>
</dbReference>
<evidence type="ECO:0000256" key="7">
    <source>
        <dbReference type="ARBA" id="ARBA00023136"/>
    </source>
</evidence>
<dbReference type="InterPro" id="IPR007235">
    <property type="entry name" value="Glyco_trans_28_C"/>
</dbReference>
<dbReference type="PANTHER" id="PTHR21015">
    <property type="entry name" value="UDP-N-ACETYLGLUCOSAMINE--N-ACETYLMURAMYL-(PENTAPEPTIDE) PYROPHOSPHORYL-UNDECAPRENOL N-ACETYLGLUCOSAMINE TRANSFERASE 1"/>
    <property type="match status" value="1"/>
</dbReference>
<comment type="catalytic activity">
    <reaction evidence="10">
        <text>di-trans,octa-cis-undecaprenyl diphospho-N-acetyl-alpha-D-muramoyl-L-alanyl-D-glutamyl-meso-2,6-diaminopimeloyl-D-alanyl-D-alanine + UDP-N-acetyl-alpha-D-glucosamine = di-trans,octa-cis-undecaprenyl diphospho-[N-acetyl-alpha-D-glucosaminyl-(1-&gt;4)]-N-acetyl-alpha-D-muramoyl-L-alanyl-D-glutamyl-meso-2,6-diaminopimeloyl-D-alanyl-D-alanine + UDP + H(+)</text>
        <dbReference type="Rhea" id="RHEA:31227"/>
        <dbReference type="ChEBI" id="CHEBI:15378"/>
        <dbReference type="ChEBI" id="CHEBI:57705"/>
        <dbReference type="ChEBI" id="CHEBI:58223"/>
        <dbReference type="ChEBI" id="CHEBI:61387"/>
        <dbReference type="ChEBI" id="CHEBI:61388"/>
        <dbReference type="EC" id="2.4.1.227"/>
    </reaction>
</comment>
<feature type="domain" description="Glycosyltransferase family 28 N-terminal" evidence="11">
    <location>
        <begin position="9"/>
        <end position="147"/>
    </location>
</feature>
<dbReference type="EMBL" id="JAIXNE010000001">
    <property type="protein sequence ID" value="MCA6073924.1"/>
    <property type="molecule type" value="Genomic_DNA"/>
</dbReference>
<dbReference type="CDD" id="cd03785">
    <property type="entry name" value="GT28_MurG"/>
    <property type="match status" value="1"/>
</dbReference>
<evidence type="ECO:0000313" key="14">
    <source>
        <dbReference type="Proteomes" id="UP001139409"/>
    </source>
</evidence>
<sequence>MTGGKPYRFIISGGGTGGHIYPALAVAAEIRRRYADSKILFVGAQGKMEMTKVPEAGFEIRGLWISGFQRSLSTRNLMFPFKLIHSWFAARNILREFKPDAVVGFGGYASGPMMLAATGRRIPSMIQEQNSYAGLTNRKLGNRVEKICVAYEGMEKYFPKDKIEITGNPVRKDIIGLETKRQQALTHFGLDDDRPVVLILGGSLGARTINNSVLSHLQLLKDANVQVLWQTGKFYHQEMTEKASAQGDHAGIQVLEFIREMDLAYAASDIVISRAGALSISELCLAGKPVVFVPSSNVAEDHQTKNAKALTSKGAALMVTDEQAPEQLIPTTLELLSDSKQMDELARRIKAMAKPRATEDIVNELEKIIA</sequence>
<protein>
    <recommendedName>
        <fullName evidence="10">UDP-N-acetylglucosamine--N-acetylmuramyl-(pentapeptide) pyrophosphoryl-undecaprenol N-acetylglucosamine transferase</fullName>
        <ecNumber evidence="10">2.4.1.227</ecNumber>
    </recommendedName>
    <alternativeName>
        <fullName evidence="10">Undecaprenyl-PP-MurNAc-pentapeptide-UDPGlcNAc GlcNAc transferase</fullName>
    </alternativeName>
</protein>
<dbReference type="GO" id="GO:0005886">
    <property type="term" value="C:plasma membrane"/>
    <property type="evidence" value="ECO:0007669"/>
    <property type="project" value="UniProtKB-SubCell"/>
</dbReference>
<dbReference type="Pfam" id="PF03033">
    <property type="entry name" value="Glyco_transf_28"/>
    <property type="match status" value="1"/>
</dbReference>
<comment type="pathway">
    <text evidence="10">Cell wall biogenesis; peptidoglycan biosynthesis.</text>
</comment>
<feature type="binding site" evidence="10">
    <location>
        <position position="258"/>
    </location>
    <ligand>
        <name>UDP-N-acetyl-alpha-D-glucosamine</name>
        <dbReference type="ChEBI" id="CHEBI:57705"/>
    </ligand>
</feature>
<feature type="binding site" evidence="10">
    <location>
        <position position="203"/>
    </location>
    <ligand>
        <name>UDP-N-acetyl-alpha-D-glucosamine</name>
        <dbReference type="ChEBI" id="CHEBI:57705"/>
    </ligand>
</feature>
<keyword evidence="2 10" id="KW-0132">Cell division</keyword>
<proteinExistence type="inferred from homology"/>
<keyword evidence="7 10" id="KW-0472">Membrane</keyword>
<feature type="binding site" evidence="10">
    <location>
        <position position="303"/>
    </location>
    <ligand>
        <name>UDP-N-acetyl-alpha-D-glucosamine</name>
        <dbReference type="ChEBI" id="CHEBI:57705"/>
    </ligand>
</feature>
<reference evidence="13" key="1">
    <citation type="submission" date="2021-09" db="EMBL/GenBank/DDBJ databases">
        <title>Fulvivirga sp. isolated from coastal sediment.</title>
        <authorList>
            <person name="Yu H."/>
        </authorList>
    </citation>
    <scope>NUCLEOTIDE SEQUENCE</scope>
    <source>
        <strain evidence="13">1062</strain>
    </source>
</reference>
<evidence type="ECO:0000256" key="2">
    <source>
        <dbReference type="ARBA" id="ARBA00022618"/>
    </source>
</evidence>
<dbReference type="InterPro" id="IPR004276">
    <property type="entry name" value="GlycoTrans_28_N"/>
</dbReference>
<keyword evidence="8 10" id="KW-0131">Cell cycle</keyword>
<evidence type="ECO:0000259" key="11">
    <source>
        <dbReference type="Pfam" id="PF03033"/>
    </source>
</evidence>
<dbReference type="HAMAP" id="MF_00033">
    <property type="entry name" value="MurG"/>
    <property type="match status" value="1"/>
</dbReference>
<dbReference type="GO" id="GO:0071555">
    <property type="term" value="P:cell wall organization"/>
    <property type="evidence" value="ECO:0007669"/>
    <property type="project" value="UniProtKB-KW"/>
</dbReference>
<evidence type="ECO:0000256" key="5">
    <source>
        <dbReference type="ARBA" id="ARBA00022960"/>
    </source>
</evidence>
<name>A0A9X1KWF9_9BACT</name>
<accession>A0A9X1KWF9</accession>
<evidence type="ECO:0000256" key="6">
    <source>
        <dbReference type="ARBA" id="ARBA00022984"/>
    </source>
</evidence>
<feature type="binding site" evidence="10">
    <location>
        <position position="171"/>
    </location>
    <ligand>
        <name>UDP-N-acetyl-alpha-D-glucosamine</name>
        <dbReference type="ChEBI" id="CHEBI:57705"/>
    </ligand>
</feature>
<organism evidence="13 14">
    <name type="scientific">Fulvivirga sedimenti</name>
    <dbReference type="NCBI Taxonomy" id="2879465"/>
    <lineage>
        <taxon>Bacteria</taxon>
        <taxon>Pseudomonadati</taxon>
        <taxon>Bacteroidota</taxon>
        <taxon>Cytophagia</taxon>
        <taxon>Cytophagales</taxon>
        <taxon>Fulvivirgaceae</taxon>
        <taxon>Fulvivirga</taxon>
    </lineage>
</organism>
<dbReference type="Pfam" id="PF04101">
    <property type="entry name" value="Glyco_tran_28_C"/>
    <property type="match status" value="1"/>
</dbReference>
<dbReference type="EC" id="2.4.1.227" evidence="10"/>
<comment type="caution">
    <text evidence="13">The sequence shown here is derived from an EMBL/GenBank/DDBJ whole genome shotgun (WGS) entry which is preliminary data.</text>
</comment>
<evidence type="ECO:0000313" key="13">
    <source>
        <dbReference type="EMBL" id="MCA6073924.1"/>
    </source>
</evidence>
<evidence type="ECO:0000256" key="9">
    <source>
        <dbReference type="ARBA" id="ARBA00023316"/>
    </source>
</evidence>
<keyword evidence="5 10" id="KW-0133">Cell shape</keyword>
<keyword evidence="6 10" id="KW-0573">Peptidoglycan synthesis</keyword>
<evidence type="ECO:0000256" key="8">
    <source>
        <dbReference type="ARBA" id="ARBA00023306"/>
    </source>
</evidence>
<evidence type="ECO:0000259" key="12">
    <source>
        <dbReference type="Pfam" id="PF04101"/>
    </source>
</evidence>
<keyword evidence="9 10" id="KW-0961">Cell wall biogenesis/degradation</keyword>
<gene>
    <name evidence="10 13" type="primary">murG</name>
    <name evidence="13" type="ORF">LDX50_03540</name>
</gene>
<dbReference type="SUPFAM" id="SSF53756">
    <property type="entry name" value="UDP-Glycosyltransferase/glycogen phosphorylase"/>
    <property type="match status" value="1"/>
</dbReference>
<evidence type="ECO:0000256" key="10">
    <source>
        <dbReference type="HAMAP-Rule" id="MF_00033"/>
    </source>
</evidence>
<keyword evidence="1 10" id="KW-1003">Cell membrane</keyword>
<dbReference type="NCBIfam" id="TIGR01133">
    <property type="entry name" value="murG"/>
    <property type="match status" value="1"/>
</dbReference>
<evidence type="ECO:0000256" key="4">
    <source>
        <dbReference type="ARBA" id="ARBA00022679"/>
    </source>
</evidence>
<evidence type="ECO:0000256" key="3">
    <source>
        <dbReference type="ARBA" id="ARBA00022676"/>
    </source>
</evidence>
<dbReference type="RefSeq" id="WP_225697034.1">
    <property type="nucleotide sequence ID" value="NZ_JAIXNE010000001.1"/>
</dbReference>
<dbReference type="PANTHER" id="PTHR21015:SF22">
    <property type="entry name" value="GLYCOSYLTRANSFERASE"/>
    <property type="match status" value="1"/>
</dbReference>
<dbReference type="AlphaFoldDB" id="A0A9X1KWF9"/>
<keyword evidence="4 10" id="KW-0808">Transferase</keyword>
<dbReference type="GO" id="GO:0009252">
    <property type="term" value="P:peptidoglycan biosynthetic process"/>
    <property type="evidence" value="ECO:0007669"/>
    <property type="project" value="UniProtKB-UniRule"/>
</dbReference>
<keyword evidence="14" id="KW-1185">Reference proteome</keyword>
<comment type="function">
    <text evidence="10">Cell wall formation. Catalyzes the transfer of a GlcNAc subunit on undecaprenyl-pyrophosphoryl-MurNAc-pentapeptide (lipid intermediate I) to form undecaprenyl-pyrophosphoryl-MurNAc-(pentapeptide)GlcNAc (lipid intermediate II).</text>
</comment>
<feature type="domain" description="Glycosyl transferase family 28 C-terminal" evidence="12">
    <location>
        <begin position="196"/>
        <end position="358"/>
    </location>
</feature>
<dbReference type="GO" id="GO:0051301">
    <property type="term" value="P:cell division"/>
    <property type="evidence" value="ECO:0007669"/>
    <property type="project" value="UniProtKB-KW"/>
</dbReference>
<dbReference type="Gene3D" id="3.40.50.2000">
    <property type="entry name" value="Glycogen Phosphorylase B"/>
    <property type="match status" value="2"/>
</dbReference>